<evidence type="ECO:0000256" key="1">
    <source>
        <dbReference type="SAM" id="MobiDB-lite"/>
    </source>
</evidence>
<name>A0ABV4UJL7_9MICC</name>
<organism evidence="2 3">
    <name type="scientific">Arthrobacter halodurans</name>
    <dbReference type="NCBI Taxonomy" id="516699"/>
    <lineage>
        <taxon>Bacteria</taxon>
        <taxon>Bacillati</taxon>
        <taxon>Actinomycetota</taxon>
        <taxon>Actinomycetes</taxon>
        <taxon>Micrococcales</taxon>
        <taxon>Micrococcaceae</taxon>
        <taxon>Arthrobacter</taxon>
    </lineage>
</organism>
<sequence length="262" mass="28054">MHTTPSEPVRIARAVMVHGYTADPHRHWFPWLTNQLASRGVQVQAVVLPNPTAPDPRAWLGAFAAALATPDDDTWVIAHSLGAITAFGHLATLPLPWSLGGLVAVSGFTDPLPGLPELDGFVSSGVDFQPIVANVARRIVVRSDNDTTVPPSATDALAKRLRTEPVETGAAGRPHPWWQPKASGRGGGPSAAAQGEGAGREGRVPFPHSHLERNSNVSGRTERGRCAMGWWAASVVVACVRSCGRFRGNRPERRRIRSEEAC</sequence>
<keyword evidence="3" id="KW-1185">Reference proteome</keyword>
<reference evidence="2 3" key="1">
    <citation type="submission" date="2024-09" db="EMBL/GenBank/DDBJ databases">
        <authorList>
            <person name="Salinas-Garcia M.A."/>
            <person name="Prieme A."/>
        </authorList>
    </citation>
    <scope>NUCLEOTIDE SEQUENCE [LARGE SCALE GENOMIC DNA]</scope>
    <source>
        <strain evidence="2 3">DSM 21081</strain>
    </source>
</reference>
<dbReference type="PANTHER" id="PTHR15394">
    <property type="entry name" value="SERINE HYDROLASE RBBP9"/>
    <property type="match status" value="1"/>
</dbReference>
<dbReference type="InterPro" id="IPR029058">
    <property type="entry name" value="AB_hydrolase_fold"/>
</dbReference>
<dbReference type="InterPro" id="IPR010662">
    <property type="entry name" value="RBBP9/YdeN"/>
</dbReference>
<feature type="region of interest" description="Disordered" evidence="1">
    <location>
        <begin position="164"/>
        <end position="219"/>
    </location>
</feature>
<dbReference type="Gene3D" id="3.40.50.1820">
    <property type="entry name" value="alpha/beta hydrolase"/>
    <property type="match status" value="1"/>
</dbReference>
<dbReference type="Proteomes" id="UP001575652">
    <property type="component" value="Unassembled WGS sequence"/>
</dbReference>
<gene>
    <name evidence="2" type="ORF">ACETWP_02525</name>
</gene>
<evidence type="ECO:0000313" key="2">
    <source>
        <dbReference type="EMBL" id="MFB0833451.1"/>
    </source>
</evidence>
<accession>A0ABV4UJL7</accession>
<dbReference type="Pfam" id="PF06821">
    <property type="entry name" value="Ser_hydrolase"/>
    <property type="match status" value="1"/>
</dbReference>
<keyword evidence="2" id="KW-0378">Hydrolase</keyword>
<dbReference type="EMBL" id="JBHDLJ010000002">
    <property type="protein sequence ID" value="MFB0833451.1"/>
    <property type="molecule type" value="Genomic_DNA"/>
</dbReference>
<proteinExistence type="predicted"/>
<dbReference type="GO" id="GO:0016787">
    <property type="term" value="F:hydrolase activity"/>
    <property type="evidence" value="ECO:0007669"/>
    <property type="project" value="UniProtKB-KW"/>
</dbReference>
<comment type="caution">
    <text evidence="2">The sequence shown here is derived from an EMBL/GenBank/DDBJ whole genome shotgun (WGS) entry which is preliminary data.</text>
</comment>
<feature type="compositionally biased region" description="Basic and acidic residues" evidence="1">
    <location>
        <begin position="198"/>
        <end position="213"/>
    </location>
</feature>
<dbReference type="PANTHER" id="PTHR15394:SF3">
    <property type="entry name" value="SERINE HYDROLASE RBBP9"/>
    <property type="match status" value="1"/>
</dbReference>
<dbReference type="RefSeq" id="WP_373970621.1">
    <property type="nucleotide sequence ID" value="NZ_JBHDLJ010000002.1"/>
</dbReference>
<evidence type="ECO:0000313" key="3">
    <source>
        <dbReference type="Proteomes" id="UP001575652"/>
    </source>
</evidence>
<dbReference type="SUPFAM" id="SSF53474">
    <property type="entry name" value="alpha/beta-Hydrolases"/>
    <property type="match status" value="1"/>
</dbReference>
<protein>
    <submittedName>
        <fullName evidence="2">RBBP9/YdeN family alpha/beta hydrolase</fullName>
    </submittedName>
</protein>